<feature type="transmembrane region" description="Helical" evidence="2">
    <location>
        <begin position="20"/>
        <end position="42"/>
    </location>
</feature>
<proteinExistence type="predicted"/>
<dbReference type="EMBL" id="BAAARW010000022">
    <property type="protein sequence ID" value="GAA2437678.1"/>
    <property type="molecule type" value="Genomic_DNA"/>
</dbReference>
<evidence type="ECO:0000256" key="1">
    <source>
        <dbReference type="SAM" id="MobiDB-lite"/>
    </source>
</evidence>
<keyword evidence="2" id="KW-0812">Transmembrane</keyword>
<feature type="region of interest" description="Disordered" evidence="1">
    <location>
        <begin position="85"/>
        <end position="107"/>
    </location>
</feature>
<name>A0ABN3JTZ0_9ACTN</name>
<evidence type="ECO:0000313" key="4">
    <source>
        <dbReference type="EMBL" id="GAA2437678.1"/>
    </source>
</evidence>
<gene>
    <name evidence="4" type="ORF">GCM10010191_60790</name>
</gene>
<dbReference type="RefSeq" id="WP_344593533.1">
    <property type="nucleotide sequence ID" value="NZ_BAAARW010000022.1"/>
</dbReference>
<keyword evidence="2" id="KW-0472">Membrane</keyword>
<evidence type="ECO:0000256" key="2">
    <source>
        <dbReference type="SAM" id="Phobius"/>
    </source>
</evidence>
<comment type="caution">
    <text evidence="4">The sequence shown here is derived from an EMBL/GenBank/DDBJ whole genome shotgun (WGS) entry which is preliminary data.</text>
</comment>
<keyword evidence="2" id="KW-1133">Transmembrane helix</keyword>
<accession>A0ABN3JTZ0</accession>
<keyword evidence="5" id="KW-1185">Reference proteome</keyword>
<protein>
    <recommendedName>
        <fullName evidence="3">SHOCT domain-containing protein</fullName>
    </recommendedName>
</protein>
<dbReference type="Proteomes" id="UP001501231">
    <property type="component" value="Unassembled WGS sequence"/>
</dbReference>
<evidence type="ECO:0000259" key="3">
    <source>
        <dbReference type="Pfam" id="PF09851"/>
    </source>
</evidence>
<dbReference type="InterPro" id="IPR018649">
    <property type="entry name" value="SHOCT"/>
</dbReference>
<reference evidence="4 5" key="1">
    <citation type="journal article" date="2019" name="Int. J. Syst. Evol. Microbiol.">
        <title>The Global Catalogue of Microorganisms (GCM) 10K type strain sequencing project: providing services to taxonomists for standard genome sequencing and annotation.</title>
        <authorList>
            <consortium name="The Broad Institute Genomics Platform"/>
            <consortium name="The Broad Institute Genome Sequencing Center for Infectious Disease"/>
            <person name="Wu L."/>
            <person name="Ma J."/>
        </authorList>
    </citation>
    <scope>NUCLEOTIDE SEQUENCE [LARGE SCALE GENOMIC DNA]</scope>
    <source>
        <strain evidence="4 5">JCM 3325</strain>
    </source>
</reference>
<sequence length="107" mass="11695">MNTCWWGWGHMNGGWSGWMMIWSLFVLIFILAAAAAVITLIIRAAARPPHTAAPAADRAGRGGERAQDVLAERYARGEIDSDEYRERLATLTRTPGDPAQGRSDDPG</sequence>
<evidence type="ECO:0000313" key="5">
    <source>
        <dbReference type="Proteomes" id="UP001501231"/>
    </source>
</evidence>
<feature type="domain" description="SHOCT" evidence="3">
    <location>
        <begin position="68"/>
        <end position="91"/>
    </location>
</feature>
<dbReference type="Pfam" id="PF09851">
    <property type="entry name" value="SHOCT"/>
    <property type="match status" value="1"/>
</dbReference>
<organism evidence="4 5">
    <name type="scientific">Actinomadura vinacea</name>
    <dbReference type="NCBI Taxonomy" id="115336"/>
    <lineage>
        <taxon>Bacteria</taxon>
        <taxon>Bacillati</taxon>
        <taxon>Actinomycetota</taxon>
        <taxon>Actinomycetes</taxon>
        <taxon>Streptosporangiales</taxon>
        <taxon>Thermomonosporaceae</taxon>
        <taxon>Actinomadura</taxon>
    </lineage>
</organism>